<evidence type="ECO:0000256" key="1">
    <source>
        <dbReference type="SAM" id="MobiDB-lite"/>
    </source>
</evidence>
<evidence type="ECO:0000313" key="3">
    <source>
        <dbReference type="Proteomes" id="UP000317494"/>
    </source>
</evidence>
<accession>A0A507CIQ0</accession>
<proteinExistence type="predicted"/>
<sequence length="328" mass="35748">MRLPADNPFHDQQEQQGFRPKSKTIDAYEMSDIVALRSVNGLCSLYLDNTRPSQKKVRKHHKPTHPYNISPIAIIPLEYTPAEQPRPLPPSHIMLSLKWAPLLLLSCISLTRAAAPCYSTNSSFACDQPPSTLTTTFNSSATSAFLAKGSTAVGFMRLTYPYSPTTFEPITGLNMTTMSASFYPRVDELSALYINSSWPTITNLSNAGIVAKISFDLLWNGTLFSTSAKLLFQSAAVSQNAAAALAYVRNRTAVVTLSGGSISKIDWEPTSCTTSSCSCVESICGETCSFNNINTCNIQIYLGWAGTDVDGNVLTSASRSVWKFMNAF</sequence>
<comment type="caution">
    <text evidence="2">The sequence shown here is derived from an EMBL/GenBank/DDBJ whole genome shotgun (WGS) entry which is preliminary data.</text>
</comment>
<protein>
    <submittedName>
        <fullName evidence="2">Uncharacterized protein</fullName>
    </submittedName>
</protein>
<dbReference type="Proteomes" id="UP000317494">
    <property type="component" value="Unassembled WGS sequence"/>
</dbReference>
<dbReference type="VEuPathDB" id="FungiDB:SeMB42_g06361"/>
<dbReference type="EMBL" id="QEAN01000352">
    <property type="protein sequence ID" value="TPX39428.1"/>
    <property type="molecule type" value="Genomic_DNA"/>
</dbReference>
<organism evidence="2 3">
    <name type="scientific">Synchytrium endobioticum</name>
    <dbReference type="NCBI Taxonomy" id="286115"/>
    <lineage>
        <taxon>Eukaryota</taxon>
        <taxon>Fungi</taxon>
        <taxon>Fungi incertae sedis</taxon>
        <taxon>Chytridiomycota</taxon>
        <taxon>Chytridiomycota incertae sedis</taxon>
        <taxon>Chytridiomycetes</taxon>
        <taxon>Synchytriales</taxon>
        <taxon>Synchytriaceae</taxon>
        <taxon>Synchytrium</taxon>
    </lineage>
</organism>
<reference evidence="2 3" key="1">
    <citation type="journal article" date="2019" name="Sci. Rep.">
        <title>Comparative genomics of chytrid fungi reveal insights into the obligate biotrophic and pathogenic lifestyle of Synchytrium endobioticum.</title>
        <authorList>
            <person name="van de Vossenberg B.T.L.H."/>
            <person name="Warris S."/>
            <person name="Nguyen H.D.T."/>
            <person name="van Gent-Pelzer M.P.E."/>
            <person name="Joly D.L."/>
            <person name="van de Geest H.C."/>
            <person name="Bonants P.J.M."/>
            <person name="Smith D.S."/>
            <person name="Levesque C.A."/>
            <person name="van der Lee T.A.J."/>
        </authorList>
    </citation>
    <scope>NUCLEOTIDE SEQUENCE [LARGE SCALE GENOMIC DNA]</scope>
    <source>
        <strain evidence="2 3">MB42</strain>
    </source>
</reference>
<dbReference type="AlphaFoldDB" id="A0A507CIQ0"/>
<gene>
    <name evidence="2" type="ORF">SeMB42_g06361</name>
</gene>
<keyword evidence="3" id="KW-1185">Reference proteome</keyword>
<name>A0A507CIQ0_9FUNG</name>
<evidence type="ECO:0000313" key="2">
    <source>
        <dbReference type="EMBL" id="TPX39428.1"/>
    </source>
</evidence>
<feature type="region of interest" description="Disordered" evidence="1">
    <location>
        <begin position="1"/>
        <end position="22"/>
    </location>
</feature>